<gene>
    <name evidence="2" type="ORF">MEUPH1_LOCUS7896</name>
</gene>
<feature type="domain" description="DUF5641" evidence="1">
    <location>
        <begin position="5"/>
        <end position="96"/>
    </location>
</feature>
<accession>A0AAV0W726</accession>
<dbReference type="AlphaFoldDB" id="A0AAV0W726"/>
<sequence>MNKLQRWSRVQSMVQSFWKRWSNDYITSLQQRGKWHKQCPNINVGDLVIIKETNIPPSHWMVGRIILLHPGTDGVVRVATVKTAQTTLKRPVVKLSKVPID</sequence>
<evidence type="ECO:0000313" key="3">
    <source>
        <dbReference type="Proteomes" id="UP001160148"/>
    </source>
</evidence>
<organism evidence="2 3">
    <name type="scientific">Macrosiphum euphorbiae</name>
    <name type="common">potato aphid</name>
    <dbReference type="NCBI Taxonomy" id="13131"/>
    <lineage>
        <taxon>Eukaryota</taxon>
        <taxon>Metazoa</taxon>
        <taxon>Ecdysozoa</taxon>
        <taxon>Arthropoda</taxon>
        <taxon>Hexapoda</taxon>
        <taxon>Insecta</taxon>
        <taxon>Pterygota</taxon>
        <taxon>Neoptera</taxon>
        <taxon>Paraneoptera</taxon>
        <taxon>Hemiptera</taxon>
        <taxon>Sternorrhyncha</taxon>
        <taxon>Aphidomorpha</taxon>
        <taxon>Aphidoidea</taxon>
        <taxon>Aphididae</taxon>
        <taxon>Macrosiphini</taxon>
        <taxon>Macrosiphum</taxon>
    </lineage>
</organism>
<keyword evidence="3" id="KW-1185">Reference proteome</keyword>
<dbReference type="EMBL" id="CARXXK010000001">
    <property type="protein sequence ID" value="CAI6351565.1"/>
    <property type="molecule type" value="Genomic_DNA"/>
</dbReference>
<protein>
    <recommendedName>
        <fullName evidence="1">DUF5641 domain-containing protein</fullName>
    </recommendedName>
</protein>
<dbReference type="Proteomes" id="UP001160148">
    <property type="component" value="Unassembled WGS sequence"/>
</dbReference>
<proteinExistence type="predicted"/>
<reference evidence="2 3" key="1">
    <citation type="submission" date="2023-01" db="EMBL/GenBank/DDBJ databases">
        <authorList>
            <person name="Whitehead M."/>
        </authorList>
    </citation>
    <scope>NUCLEOTIDE SEQUENCE [LARGE SCALE GENOMIC DNA]</scope>
</reference>
<dbReference type="Pfam" id="PF18701">
    <property type="entry name" value="DUF5641"/>
    <property type="match status" value="1"/>
</dbReference>
<dbReference type="PANTHER" id="PTHR47331">
    <property type="entry name" value="PHD-TYPE DOMAIN-CONTAINING PROTEIN"/>
    <property type="match status" value="1"/>
</dbReference>
<dbReference type="PANTHER" id="PTHR47331:SF1">
    <property type="entry name" value="GAG-LIKE PROTEIN"/>
    <property type="match status" value="1"/>
</dbReference>
<name>A0AAV0W726_9HEMI</name>
<dbReference type="InterPro" id="IPR040676">
    <property type="entry name" value="DUF5641"/>
</dbReference>
<evidence type="ECO:0000313" key="2">
    <source>
        <dbReference type="EMBL" id="CAI6351565.1"/>
    </source>
</evidence>
<comment type="caution">
    <text evidence="2">The sequence shown here is derived from an EMBL/GenBank/DDBJ whole genome shotgun (WGS) entry which is preliminary data.</text>
</comment>
<evidence type="ECO:0000259" key="1">
    <source>
        <dbReference type="Pfam" id="PF18701"/>
    </source>
</evidence>